<dbReference type="GO" id="GO:0005886">
    <property type="term" value="C:plasma membrane"/>
    <property type="evidence" value="ECO:0007669"/>
    <property type="project" value="UniProtKB-SubCell"/>
</dbReference>
<evidence type="ECO:0000256" key="1">
    <source>
        <dbReference type="ARBA" id="ARBA00004651"/>
    </source>
</evidence>
<keyword evidence="7 8" id="KW-0472">Membrane</keyword>
<proteinExistence type="predicted"/>
<dbReference type="EMBL" id="ATFE01000006">
    <property type="protein sequence ID" value="EPF29229.1"/>
    <property type="molecule type" value="Genomic_DNA"/>
</dbReference>
<accession>A0AA87NTM7</accession>
<evidence type="ECO:0000313" key="10">
    <source>
        <dbReference type="EMBL" id="EPF29229.1"/>
    </source>
</evidence>
<dbReference type="RefSeq" id="WP_016522973.1">
    <property type="nucleotide sequence ID" value="NZ_KE332517.1"/>
</dbReference>
<evidence type="ECO:0000256" key="5">
    <source>
        <dbReference type="ARBA" id="ARBA00022692"/>
    </source>
</evidence>
<feature type="transmembrane region" description="Helical" evidence="8">
    <location>
        <begin position="199"/>
        <end position="219"/>
    </location>
</feature>
<keyword evidence="3" id="KW-1003">Cell membrane</keyword>
<keyword evidence="4" id="KW-0762">Sugar transport</keyword>
<comment type="caution">
    <text evidence="10">The sequence shown here is derived from an EMBL/GenBank/DDBJ whole genome shotgun (WGS) entry which is preliminary data.</text>
</comment>
<evidence type="ECO:0000256" key="4">
    <source>
        <dbReference type="ARBA" id="ARBA00022597"/>
    </source>
</evidence>
<dbReference type="AlphaFoldDB" id="A0AA87NTM7"/>
<evidence type="ECO:0000256" key="6">
    <source>
        <dbReference type="ARBA" id="ARBA00022989"/>
    </source>
</evidence>
<comment type="subcellular location">
    <subcellularLocation>
        <location evidence="1">Cell membrane</location>
        <topology evidence="1">Multi-pass membrane protein</topology>
    </subcellularLocation>
</comment>
<dbReference type="InterPro" id="IPR003352">
    <property type="entry name" value="PTS_EIIC"/>
</dbReference>
<feature type="transmembrane region" description="Helical" evidence="8">
    <location>
        <begin position="305"/>
        <end position="326"/>
    </location>
</feature>
<protein>
    <recommendedName>
        <fullName evidence="9">Phosphotransferase system EIIC domain-containing protein</fullName>
    </recommendedName>
</protein>
<evidence type="ECO:0000259" key="9">
    <source>
        <dbReference type="Pfam" id="PF13303"/>
    </source>
</evidence>
<feature type="transmembrane region" description="Helical" evidence="8">
    <location>
        <begin position="90"/>
        <end position="112"/>
    </location>
</feature>
<name>A0AA87NTM7_TREMD</name>
<gene>
    <name evidence="10" type="ORF">HMPREF9195_01014</name>
</gene>
<feature type="domain" description="Phosphotransferase system EIIC" evidence="9">
    <location>
        <begin position="23"/>
        <end position="341"/>
    </location>
</feature>
<evidence type="ECO:0000256" key="2">
    <source>
        <dbReference type="ARBA" id="ARBA00022448"/>
    </source>
</evidence>
<evidence type="ECO:0000256" key="3">
    <source>
        <dbReference type="ARBA" id="ARBA00022475"/>
    </source>
</evidence>
<feature type="transmembrane region" description="Helical" evidence="8">
    <location>
        <begin position="20"/>
        <end position="42"/>
    </location>
</feature>
<keyword evidence="2" id="KW-0813">Transport</keyword>
<sequence>MSKLQLFLKRKDIEISGKRYFIDAMSAMAMGLFSSLLVGTILRTVGQQLHITFLTDTIWPICRDMTGAAIGIAVAHSLKAHTFVLFSASIVGYAGNMFGGAVGAFISAIVGTELGKLVSKETKIDLIVTPTVTILSGSIIAVFFGPYMSACMNWLGGVIMTATTLRPFLMGVCLAVLVGIILTLPISSAALCMMLSLSGLAGGAAAAGCCAQMIGFAVMSYRDNGFGGSFAVGIGTSMLHMPNIIKNPRIWIPPIAVSAVLGPISTMLLKLENTPIGSGMGTCGLVGQIGALTAMSETGRSTASIYLSILLLHFIAPAVLTILFTVPLRKIGWIKDGDLKLAL</sequence>
<evidence type="ECO:0000256" key="7">
    <source>
        <dbReference type="ARBA" id="ARBA00023136"/>
    </source>
</evidence>
<evidence type="ECO:0000313" key="11">
    <source>
        <dbReference type="Proteomes" id="UP000014634"/>
    </source>
</evidence>
<dbReference type="Proteomes" id="UP000014634">
    <property type="component" value="Unassembled WGS sequence"/>
</dbReference>
<dbReference type="Pfam" id="PF13303">
    <property type="entry name" value="PTS_EIIC_2"/>
    <property type="match status" value="1"/>
</dbReference>
<feature type="transmembrane region" description="Helical" evidence="8">
    <location>
        <begin position="250"/>
        <end position="269"/>
    </location>
</feature>
<dbReference type="GO" id="GO:0009401">
    <property type="term" value="P:phosphoenolpyruvate-dependent sugar phosphotransferase system"/>
    <property type="evidence" value="ECO:0007669"/>
    <property type="project" value="InterPro"/>
</dbReference>
<evidence type="ECO:0000256" key="8">
    <source>
        <dbReference type="SAM" id="Phobius"/>
    </source>
</evidence>
<keyword evidence="5 8" id="KW-0812">Transmembrane</keyword>
<feature type="transmembrane region" description="Helical" evidence="8">
    <location>
        <begin position="124"/>
        <end position="148"/>
    </location>
</feature>
<reference evidence="10 11" key="1">
    <citation type="submission" date="2013-04" db="EMBL/GenBank/DDBJ databases">
        <title>The Genome Sequence of Treponema medium ATCC 700293.</title>
        <authorList>
            <consortium name="The Broad Institute Genomics Platform"/>
            <person name="Earl A."/>
            <person name="Ward D."/>
            <person name="Feldgarden M."/>
            <person name="Gevers D."/>
            <person name="Leonetti C."/>
            <person name="Blanton J.M."/>
            <person name="Dewhirst F.E."/>
            <person name="Izard J."/>
            <person name="Walker B."/>
            <person name="Young S."/>
            <person name="Zeng Q."/>
            <person name="Gargeya S."/>
            <person name="Fitzgerald M."/>
            <person name="Haas B."/>
            <person name="Abouelleil A."/>
            <person name="Allen A.W."/>
            <person name="Alvarado L."/>
            <person name="Arachchi H.M."/>
            <person name="Berlin A.M."/>
            <person name="Chapman S.B."/>
            <person name="Gainer-Dewar J."/>
            <person name="Goldberg J."/>
            <person name="Griggs A."/>
            <person name="Gujja S."/>
            <person name="Hansen M."/>
            <person name="Howarth C."/>
            <person name="Imamovic A."/>
            <person name="Ireland A."/>
            <person name="Larimer J."/>
            <person name="McCowan C."/>
            <person name="Murphy C."/>
            <person name="Pearson M."/>
            <person name="Poon T.W."/>
            <person name="Priest M."/>
            <person name="Roberts A."/>
            <person name="Saif S."/>
            <person name="Shea T."/>
            <person name="Sisk P."/>
            <person name="Sykes S."/>
            <person name="Wortman J."/>
            <person name="Nusbaum C."/>
            <person name="Birren B."/>
        </authorList>
    </citation>
    <scope>NUCLEOTIDE SEQUENCE [LARGE SCALE GENOMIC DNA]</scope>
    <source>
        <strain evidence="10 11">ATCC 700293</strain>
    </source>
</reference>
<feature type="transmembrane region" description="Helical" evidence="8">
    <location>
        <begin position="168"/>
        <end position="192"/>
    </location>
</feature>
<organism evidence="10 11">
    <name type="scientific">Treponema medium ATCC 700293</name>
    <dbReference type="NCBI Taxonomy" id="1125700"/>
    <lineage>
        <taxon>Bacteria</taxon>
        <taxon>Pseudomonadati</taxon>
        <taxon>Spirochaetota</taxon>
        <taxon>Spirochaetia</taxon>
        <taxon>Spirochaetales</taxon>
        <taxon>Treponemataceae</taxon>
        <taxon>Treponema</taxon>
    </lineage>
</organism>
<dbReference type="GO" id="GO:0008982">
    <property type="term" value="F:protein-N(PI)-phosphohistidine-sugar phosphotransferase activity"/>
    <property type="evidence" value="ECO:0007669"/>
    <property type="project" value="InterPro"/>
</dbReference>
<keyword evidence="6 8" id="KW-1133">Transmembrane helix</keyword>